<evidence type="ECO:0008006" key="6">
    <source>
        <dbReference type="Google" id="ProtNLM"/>
    </source>
</evidence>
<reference evidence="4 5" key="1">
    <citation type="submission" date="2019-02" db="EMBL/GenBank/DDBJ databases">
        <title>Deep-cultivation of Planctomycetes and their phenomic and genomic characterization uncovers novel biology.</title>
        <authorList>
            <person name="Wiegand S."/>
            <person name="Jogler M."/>
            <person name="Boedeker C."/>
            <person name="Pinto D."/>
            <person name="Vollmers J."/>
            <person name="Rivas-Marin E."/>
            <person name="Kohn T."/>
            <person name="Peeters S.H."/>
            <person name="Heuer A."/>
            <person name="Rast P."/>
            <person name="Oberbeckmann S."/>
            <person name="Bunk B."/>
            <person name="Jeske O."/>
            <person name="Meyerdierks A."/>
            <person name="Storesund J.E."/>
            <person name="Kallscheuer N."/>
            <person name="Luecker S."/>
            <person name="Lage O.M."/>
            <person name="Pohl T."/>
            <person name="Merkel B.J."/>
            <person name="Hornburger P."/>
            <person name="Mueller R.-W."/>
            <person name="Bruemmer F."/>
            <person name="Labrenz M."/>
            <person name="Spormann A.M."/>
            <person name="Op den Camp H."/>
            <person name="Overmann J."/>
            <person name="Amann R."/>
            <person name="Jetten M.S.M."/>
            <person name="Mascher T."/>
            <person name="Medema M.H."/>
            <person name="Devos D.P."/>
            <person name="Kaster A.-K."/>
            <person name="Ovreas L."/>
            <person name="Rohde M."/>
            <person name="Galperin M.Y."/>
            <person name="Jogler C."/>
        </authorList>
    </citation>
    <scope>NUCLEOTIDE SEQUENCE [LARGE SCALE GENOMIC DNA]</scope>
    <source>
        <strain evidence="4 5">ETA_A8</strain>
    </source>
</reference>
<dbReference type="Pfam" id="PF07587">
    <property type="entry name" value="PSD1"/>
    <property type="match status" value="1"/>
</dbReference>
<dbReference type="EMBL" id="CP036274">
    <property type="protein sequence ID" value="QDU30040.1"/>
    <property type="molecule type" value="Genomic_DNA"/>
</dbReference>
<feature type="domain" description="DUF1549" evidence="2">
    <location>
        <begin position="58"/>
        <end position="268"/>
    </location>
</feature>
<keyword evidence="5" id="KW-1185">Reference proteome</keyword>
<feature type="signal peptide" evidence="1">
    <location>
        <begin position="1"/>
        <end position="24"/>
    </location>
</feature>
<evidence type="ECO:0000259" key="3">
    <source>
        <dbReference type="Pfam" id="PF07587"/>
    </source>
</evidence>
<protein>
    <recommendedName>
        <fullName evidence="6">DUF1549 domain-containing protein</fullName>
    </recommendedName>
</protein>
<evidence type="ECO:0000313" key="4">
    <source>
        <dbReference type="EMBL" id="QDU30040.1"/>
    </source>
</evidence>
<evidence type="ECO:0000259" key="2">
    <source>
        <dbReference type="Pfam" id="PF07583"/>
    </source>
</evidence>
<dbReference type="InterPro" id="IPR022655">
    <property type="entry name" value="DUF1553"/>
</dbReference>
<dbReference type="KEGG" id="aagg:ETAA8_51580"/>
<name>A0A517YII5_9BACT</name>
<dbReference type="OrthoDB" id="241908at2"/>
<evidence type="ECO:0000256" key="1">
    <source>
        <dbReference type="SAM" id="SignalP"/>
    </source>
</evidence>
<feature type="chain" id="PRO_5022136471" description="DUF1549 domain-containing protein" evidence="1">
    <location>
        <begin position="25"/>
        <end position="673"/>
    </location>
</feature>
<gene>
    <name evidence="4" type="ORF">ETAA8_51580</name>
</gene>
<evidence type="ECO:0000313" key="5">
    <source>
        <dbReference type="Proteomes" id="UP000315017"/>
    </source>
</evidence>
<dbReference type="PANTHER" id="PTHR35889">
    <property type="entry name" value="CYCLOINULO-OLIGOSACCHARIDE FRUCTANOTRANSFERASE-RELATED"/>
    <property type="match status" value="1"/>
</dbReference>
<proteinExistence type="predicted"/>
<dbReference type="Pfam" id="PF07583">
    <property type="entry name" value="PSCyt2"/>
    <property type="match status" value="1"/>
</dbReference>
<dbReference type="InterPro" id="IPR011444">
    <property type="entry name" value="DUF1549"/>
</dbReference>
<dbReference type="RefSeq" id="WP_145094844.1">
    <property type="nucleotide sequence ID" value="NZ_CP036274.1"/>
</dbReference>
<feature type="domain" description="DUF1553" evidence="3">
    <location>
        <begin position="388"/>
        <end position="635"/>
    </location>
</feature>
<accession>A0A517YII5</accession>
<dbReference type="AlphaFoldDB" id="A0A517YII5"/>
<organism evidence="4 5">
    <name type="scientific">Anatilimnocola aggregata</name>
    <dbReference type="NCBI Taxonomy" id="2528021"/>
    <lineage>
        <taxon>Bacteria</taxon>
        <taxon>Pseudomonadati</taxon>
        <taxon>Planctomycetota</taxon>
        <taxon>Planctomycetia</taxon>
        <taxon>Pirellulales</taxon>
        <taxon>Pirellulaceae</taxon>
        <taxon>Anatilimnocola</taxon>
    </lineage>
</organism>
<dbReference type="Proteomes" id="UP000315017">
    <property type="component" value="Chromosome"/>
</dbReference>
<keyword evidence="1" id="KW-0732">Signal</keyword>
<dbReference type="PANTHER" id="PTHR35889:SF3">
    <property type="entry name" value="F-BOX DOMAIN-CONTAINING PROTEIN"/>
    <property type="match status" value="1"/>
</dbReference>
<sequence precursor="true">MRAHVLACWCAVISAIISSHVASAAEKVDYDLLPWAFRPLARPVVPAVKDESWPRAELDRFILAGLEKQGIQPNADADRRTLLRRASFDLTGLPPTQQEIAEFVDDPASDDVAFAKAVDRYLRSQHFGERWGRHWLDIARYGDSTGRAWNAPFTYAWRYRDWVIDAFNDDLPYDRFLTEQLAGDLLPAKSAAQARSQLIATGFLAIGSHDLQNLSYEQFKFDVIDDQIDATTRAILGLSVSCARCHDHKYDPIKMHDYYALAGVFRSLQLRPGVTHQRENGSEGYLHPSRLVPLPGVDESIASRPSMISLPPGVHSMTDYQDEWRTGLRDIRFTTAPNVAMGVIAGEPRDCEILLRGEPYDLGEVVARGDWRITGLPPGPRVSANSGGRLELARWLTSNEQPLTSRVMANRVWQHLFGVGIVRTVDDFGINAEDPTNPELLDHLAWQFRSDGWSLKKLIRTIVLSRAYRLSSASQTIGQEKDGANALIWRMNLRRLEIEPLRDSLLEVAGRLDLDRPPGIQIAGVGGKSPQSQVRSLLPFSSSYRTVYLPVVRAKISDEFATFDFPDPCLLQGQREVTTVAPQALFFLNSSFVVDCSQDAADRMLGAVTTDAARVDWIYRRLFARPATAEEVRASIKLVTELEPGASVRDAELYRWSTLVQALFASAEFRYLK</sequence>